<dbReference type="GO" id="GO:0009089">
    <property type="term" value="P:lysine biosynthetic process via diaminopimelate"/>
    <property type="evidence" value="ECO:0007669"/>
    <property type="project" value="UniProtKB-UniPathway"/>
</dbReference>
<comment type="catalytic activity">
    <reaction evidence="8">
        <text>(2S,6S)-2,6-diaminopimelate + 2-oxoglutarate = (S)-2,3,4,5-tetrahydrodipicolinate + L-glutamate + H2O + H(+)</text>
        <dbReference type="Rhea" id="RHEA:23988"/>
        <dbReference type="ChEBI" id="CHEBI:15377"/>
        <dbReference type="ChEBI" id="CHEBI:15378"/>
        <dbReference type="ChEBI" id="CHEBI:16810"/>
        <dbReference type="ChEBI" id="CHEBI:16845"/>
        <dbReference type="ChEBI" id="CHEBI:29985"/>
        <dbReference type="ChEBI" id="CHEBI:57609"/>
        <dbReference type="EC" id="2.6.1.83"/>
    </reaction>
</comment>
<dbReference type="Proteomes" id="UP000017090">
    <property type="component" value="Unassembled WGS sequence"/>
</dbReference>
<dbReference type="InterPro" id="IPR015424">
    <property type="entry name" value="PyrdxlP-dep_Trfase"/>
</dbReference>
<name>U7UAZ2_9FIRM</name>
<sequence length="413" mass="45730">MAHVNEHYLKLPGNYLFATIAKKVDAFSKAHPDASIIRLGIGDVTRPLAPAIIEAMHKAVDEMGQAETFRGYGPEQGYDFLRQAIIKGDYEKRGVTLDPDEVFVGDGAKTDVACIQEIFGNDMRFAVADPVYPVYLDSNVMLGHTGAFDADKGIYNGVVYLPCTPENGFKAQPPAEKVDIIYLCNPSNPTGTAMSRKELETWIAYAKENKVVLIYDSAYETYITEKDVPHSIYEVAGAKEVAIELRSYSKCAGFTGTRCSYVVVPKACMAYRTDGTPVELNPMWNRRQCTFFNGTPYIIQRAAEAYYSEAGQRQCLSDVDYYMNNAHIIRDGLQAAGYTVYGATNSPYAWVQTPNGMKSWDFFDLLLEKAHVVTTPGSGFGPHGEGYLRLTAFGTKENTEEAIRRIAALHLLA</sequence>
<organism evidence="11 12">
    <name type="scientific">Megasphaera vaginalis</name>
    <name type="common">ex Srinivasan et al. 2021</name>
    <dbReference type="NCBI Taxonomy" id="1111454"/>
    <lineage>
        <taxon>Bacteria</taxon>
        <taxon>Bacillati</taxon>
        <taxon>Bacillota</taxon>
        <taxon>Negativicutes</taxon>
        <taxon>Veillonellales</taxon>
        <taxon>Veillonellaceae</taxon>
        <taxon>Megasphaera</taxon>
    </lineage>
</organism>
<feature type="domain" description="Aminotransferase class I/classII large" evidence="10">
    <location>
        <begin position="36"/>
        <end position="406"/>
    </location>
</feature>
<evidence type="ECO:0000256" key="4">
    <source>
        <dbReference type="ARBA" id="ARBA00018052"/>
    </source>
</evidence>
<evidence type="ECO:0000313" key="12">
    <source>
        <dbReference type="Proteomes" id="UP000017090"/>
    </source>
</evidence>
<comment type="cofactor">
    <cofactor evidence="1">
        <name>pyridoxal 5'-phosphate</name>
        <dbReference type="ChEBI" id="CHEBI:597326"/>
    </cofactor>
</comment>
<dbReference type="InterPro" id="IPR015422">
    <property type="entry name" value="PyrdxlP-dep_Trfase_small"/>
</dbReference>
<protein>
    <recommendedName>
        <fullName evidence="4 9">LL-diaminopimelate aminotransferase</fullName>
        <ecNumber evidence="3 9">2.6.1.83</ecNumber>
    </recommendedName>
</protein>
<keyword evidence="5 11" id="KW-0032">Aminotransferase</keyword>
<comment type="pathway">
    <text evidence="2">Amino-acid biosynthesis; L-lysine biosynthesis via DAP pathway; LL-2,6-diaminopimelate from (S)-tetrahydrodipicolinate (aminotransferase route): step 1/1.</text>
</comment>
<dbReference type="CDD" id="cd00609">
    <property type="entry name" value="AAT_like"/>
    <property type="match status" value="1"/>
</dbReference>
<evidence type="ECO:0000256" key="6">
    <source>
        <dbReference type="ARBA" id="ARBA00022679"/>
    </source>
</evidence>
<dbReference type="InterPro" id="IPR019942">
    <property type="entry name" value="DapL/ALD1"/>
</dbReference>
<evidence type="ECO:0000313" key="11">
    <source>
        <dbReference type="EMBL" id="ERT56481.1"/>
    </source>
</evidence>
<dbReference type="GO" id="GO:0030170">
    <property type="term" value="F:pyridoxal phosphate binding"/>
    <property type="evidence" value="ECO:0007669"/>
    <property type="project" value="UniProtKB-UniRule"/>
</dbReference>
<dbReference type="NCBIfam" id="TIGR03542">
    <property type="entry name" value="DAPAT_plant"/>
    <property type="match status" value="1"/>
</dbReference>
<dbReference type="PATRIC" id="fig|1111454.3.peg.2159"/>
<keyword evidence="7" id="KW-0663">Pyridoxal phosphate</keyword>
<keyword evidence="6 11" id="KW-0808">Transferase</keyword>
<evidence type="ECO:0000256" key="1">
    <source>
        <dbReference type="ARBA" id="ARBA00001933"/>
    </source>
</evidence>
<dbReference type="eggNOG" id="COG0436">
    <property type="taxonomic scope" value="Bacteria"/>
</dbReference>
<dbReference type="HAMAP" id="MF_01642">
    <property type="entry name" value="DapL_aminotrans_1"/>
    <property type="match status" value="1"/>
</dbReference>
<dbReference type="FunFam" id="3.40.640.10:FF:000099">
    <property type="entry name" value="LL-diaminopimelate aminotransferase, chloroplastic"/>
    <property type="match status" value="1"/>
</dbReference>
<dbReference type="SUPFAM" id="SSF53383">
    <property type="entry name" value="PLP-dependent transferases"/>
    <property type="match status" value="1"/>
</dbReference>
<comment type="caution">
    <text evidence="11">The sequence shown here is derived from an EMBL/GenBank/DDBJ whole genome shotgun (WGS) entry which is preliminary data.</text>
</comment>
<evidence type="ECO:0000256" key="3">
    <source>
        <dbReference type="ARBA" id="ARBA00013138"/>
    </source>
</evidence>
<accession>U7UAZ2</accession>
<dbReference type="EC" id="2.6.1.83" evidence="3 9"/>
<dbReference type="RefSeq" id="WP_023054644.1">
    <property type="nucleotide sequence ID" value="NZ_AWXA01000062.1"/>
</dbReference>
<dbReference type="Pfam" id="PF00155">
    <property type="entry name" value="Aminotran_1_2"/>
    <property type="match status" value="1"/>
</dbReference>
<dbReference type="InterPro" id="IPR015421">
    <property type="entry name" value="PyrdxlP-dep_Trfase_major"/>
</dbReference>
<evidence type="ECO:0000259" key="10">
    <source>
        <dbReference type="Pfam" id="PF00155"/>
    </source>
</evidence>
<proteinExistence type="inferred from homology"/>
<dbReference type="EMBL" id="AWXA01000062">
    <property type="protein sequence ID" value="ERT56481.1"/>
    <property type="molecule type" value="Genomic_DNA"/>
</dbReference>
<keyword evidence="12" id="KW-1185">Reference proteome</keyword>
<dbReference type="InterPro" id="IPR004839">
    <property type="entry name" value="Aminotransferase_I/II_large"/>
</dbReference>
<dbReference type="PANTHER" id="PTHR43144">
    <property type="entry name" value="AMINOTRANSFERASE"/>
    <property type="match status" value="1"/>
</dbReference>
<evidence type="ECO:0000256" key="9">
    <source>
        <dbReference type="NCBIfam" id="TIGR03542"/>
    </source>
</evidence>
<dbReference type="UniPathway" id="UPA00034">
    <property type="reaction ID" value="UER00466"/>
</dbReference>
<dbReference type="Gene3D" id="3.90.1150.10">
    <property type="entry name" value="Aspartate Aminotransferase, domain 1"/>
    <property type="match status" value="1"/>
</dbReference>
<evidence type="ECO:0000256" key="7">
    <source>
        <dbReference type="ARBA" id="ARBA00022898"/>
    </source>
</evidence>
<evidence type="ECO:0000256" key="2">
    <source>
        <dbReference type="ARBA" id="ARBA00004982"/>
    </source>
</evidence>
<dbReference type="STRING" id="1111454.HMPREF1250_1520"/>
<evidence type="ECO:0000256" key="8">
    <source>
        <dbReference type="ARBA" id="ARBA00051934"/>
    </source>
</evidence>
<evidence type="ECO:0000256" key="5">
    <source>
        <dbReference type="ARBA" id="ARBA00022576"/>
    </source>
</evidence>
<reference evidence="11 12" key="1">
    <citation type="submission" date="2013-09" db="EMBL/GenBank/DDBJ databases">
        <authorList>
            <person name="Durkin A.S."/>
            <person name="Haft D.R."/>
            <person name="McCorrison J."/>
            <person name="Torralba M."/>
            <person name="Gillis M."/>
            <person name="Haft D.H."/>
            <person name="Methe B."/>
            <person name="Sutton G."/>
            <person name="Nelson K.E."/>
        </authorList>
    </citation>
    <scope>NUCLEOTIDE SEQUENCE [LARGE SCALE GENOMIC DNA]</scope>
    <source>
        <strain evidence="11 12">BV3C16-1</strain>
    </source>
</reference>
<gene>
    <name evidence="11" type="ORF">HMPREF1250_1520</name>
</gene>
<dbReference type="Gene3D" id="3.40.640.10">
    <property type="entry name" value="Type I PLP-dependent aspartate aminotransferase-like (Major domain)"/>
    <property type="match status" value="1"/>
</dbReference>
<dbReference type="GO" id="GO:0010285">
    <property type="term" value="F:L,L-diaminopimelate aminotransferase activity"/>
    <property type="evidence" value="ECO:0007669"/>
    <property type="project" value="UniProtKB-EC"/>
</dbReference>
<dbReference type="AlphaFoldDB" id="U7UAZ2"/>
<dbReference type="OrthoDB" id="9813612at2"/>